<dbReference type="PROSITE" id="PS00109">
    <property type="entry name" value="PROTEIN_KINASE_TYR"/>
    <property type="match status" value="1"/>
</dbReference>
<evidence type="ECO:0000256" key="2">
    <source>
        <dbReference type="ARBA" id="ARBA00022840"/>
    </source>
</evidence>
<reference evidence="5" key="1">
    <citation type="submission" date="2022-11" db="UniProtKB">
        <authorList>
            <consortium name="WormBaseParasite"/>
        </authorList>
    </citation>
    <scope>IDENTIFICATION</scope>
</reference>
<dbReference type="WBParaSite" id="PDA_v2.g22694.t1">
    <property type="protein sequence ID" value="PDA_v2.g22694.t1"/>
    <property type="gene ID" value="PDA_v2.g22694"/>
</dbReference>
<proteinExistence type="predicted"/>
<dbReference type="SUPFAM" id="SSF56112">
    <property type="entry name" value="Protein kinase-like (PK-like)"/>
    <property type="match status" value="1"/>
</dbReference>
<dbReference type="GO" id="GO:0004713">
    <property type="term" value="F:protein tyrosine kinase activity"/>
    <property type="evidence" value="ECO:0007669"/>
    <property type="project" value="InterPro"/>
</dbReference>
<accession>A0A914PWK7</accession>
<dbReference type="PANTHER" id="PTHR24418">
    <property type="entry name" value="TYROSINE-PROTEIN KINASE"/>
    <property type="match status" value="1"/>
</dbReference>
<dbReference type="InterPro" id="IPR008266">
    <property type="entry name" value="Tyr_kinase_AS"/>
</dbReference>
<dbReference type="AlphaFoldDB" id="A0A914PWK7"/>
<evidence type="ECO:0000259" key="3">
    <source>
        <dbReference type="PROSITE" id="PS50011"/>
    </source>
</evidence>
<dbReference type="Gene3D" id="1.10.510.10">
    <property type="entry name" value="Transferase(Phosphotransferase) domain 1"/>
    <property type="match status" value="1"/>
</dbReference>
<dbReference type="InterPro" id="IPR000719">
    <property type="entry name" value="Prot_kinase_dom"/>
</dbReference>
<evidence type="ECO:0000313" key="4">
    <source>
        <dbReference type="Proteomes" id="UP000887578"/>
    </source>
</evidence>
<dbReference type="InterPro" id="IPR050198">
    <property type="entry name" value="Non-receptor_tyrosine_kinases"/>
</dbReference>
<keyword evidence="1" id="KW-0547">Nucleotide-binding</keyword>
<dbReference type="InterPro" id="IPR011009">
    <property type="entry name" value="Kinase-like_dom_sf"/>
</dbReference>
<dbReference type="PRINTS" id="PR00109">
    <property type="entry name" value="TYRKINASE"/>
</dbReference>
<evidence type="ECO:0000256" key="1">
    <source>
        <dbReference type="ARBA" id="ARBA00022741"/>
    </source>
</evidence>
<organism evidence="4 5">
    <name type="scientific">Panagrolaimus davidi</name>
    <dbReference type="NCBI Taxonomy" id="227884"/>
    <lineage>
        <taxon>Eukaryota</taxon>
        <taxon>Metazoa</taxon>
        <taxon>Ecdysozoa</taxon>
        <taxon>Nematoda</taxon>
        <taxon>Chromadorea</taxon>
        <taxon>Rhabditida</taxon>
        <taxon>Tylenchina</taxon>
        <taxon>Panagrolaimomorpha</taxon>
        <taxon>Panagrolaimoidea</taxon>
        <taxon>Panagrolaimidae</taxon>
        <taxon>Panagrolaimus</taxon>
    </lineage>
</organism>
<dbReference type="PROSITE" id="PS50011">
    <property type="entry name" value="PROTEIN_KINASE_DOM"/>
    <property type="match status" value="1"/>
</dbReference>
<keyword evidence="4" id="KW-1185">Reference proteome</keyword>
<sequence>MLKNGMASDLLNEAKVMIDLRHPHLVALLGVVLDDSREVYMFTEYMANGNLVDYLRSRGRHQVEKTQLIRFSLDVAEGMAYMERQHVVHRDLAARNILLDENFVAKISDFGLAQLIAQPVNESVRGKFPIKWTAPEALRQSVSLNFKGRGQFDAFFSLTLFAK</sequence>
<dbReference type="Proteomes" id="UP000887578">
    <property type="component" value="Unplaced"/>
</dbReference>
<dbReference type="Pfam" id="PF07714">
    <property type="entry name" value="PK_Tyr_Ser-Thr"/>
    <property type="match status" value="1"/>
</dbReference>
<dbReference type="GO" id="GO:0005524">
    <property type="term" value="F:ATP binding"/>
    <property type="evidence" value="ECO:0007669"/>
    <property type="project" value="UniProtKB-KW"/>
</dbReference>
<dbReference type="InterPro" id="IPR001245">
    <property type="entry name" value="Ser-Thr/Tyr_kinase_cat_dom"/>
</dbReference>
<dbReference type="InterPro" id="IPR020635">
    <property type="entry name" value="Tyr_kinase_cat_dom"/>
</dbReference>
<name>A0A914PWK7_9BILA</name>
<feature type="domain" description="Protein kinase" evidence="3">
    <location>
        <begin position="1"/>
        <end position="163"/>
    </location>
</feature>
<protein>
    <submittedName>
        <fullName evidence="5">Protein kinase domain-containing protein</fullName>
    </submittedName>
</protein>
<evidence type="ECO:0000313" key="5">
    <source>
        <dbReference type="WBParaSite" id="PDA_v2.g22694.t1"/>
    </source>
</evidence>
<dbReference type="SMART" id="SM00219">
    <property type="entry name" value="TyrKc"/>
    <property type="match status" value="1"/>
</dbReference>
<keyword evidence="2" id="KW-0067">ATP-binding</keyword>